<dbReference type="AlphaFoldDB" id="A0A7K1V2F7"/>
<dbReference type="RefSeq" id="WP_157390300.1">
    <property type="nucleotide sequence ID" value="NZ_WRPP01000005.1"/>
</dbReference>
<dbReference type="EMBL" id="WRPP01000005">
    <property type="protein sequence ID" value="MVU80721.1"/>
    <property type="molecule type" value="Genomic_DNA"/>
</dbReference>
<protein>
    <recommendedName>
        <fullName evidence="9">Cytochrome c oxidase subunit IV</fullName>
    </recommendedName>
</protein>
<keyword evidence="8" id="KW-1185">Reference proteome</keyword>
<name>A0A7K1V2F7_9NOCA</name>
<sequence>MTKLVRSALIPVWLVLVVATGISWYLGVDHGSGSPVTASTVILVVAFAKVTLIGLYFMELRHAPALLRWIFLGWSGVACAAVVGIYLAS</sequence>
<evidence type="ECO:0008006" key="9">
    <source>
        <dbReference type="Google" id="ProtNLM"/>
    </source>
</evidence>
<keyword evidence="3 6" id="KW-0812">Transmembrane</keyword>
<keyword evidence="2" id="KW-1003">Cell membrane</keyword>
<proteinExistence type="predicted"/>
<reference evidence="7 8" key="1">
    <citation type="submission" date="2019-12" db="EMBL/GenBank/DDBJ databases">
        <title>Nocardia sp. nov. ET3-3 isolated from soil.</title>
        <authorList>
            <person name="Kanchanasin P."/>
            <person name="Tanasupawat S."/>
            <person name="Yuki M."/>
            <person name="Kudo T."/>
        </authorList>
    </citation>
    <scope>NUCLEOTIDE SEQUENCE [LARGE SCALE GENOMIC DNA]</scope>
    <source>
        <strain evidence="7 8">ET3-3</strain>
    </source>
</reference>
<evidence type="ECO:0000256" key="5">
    <source>
        <dbReference type="ARBA" id="ARBA00023136"/>
    </source>
</evidence>
<dbReference type="Proteomes" id="UP000466794">
    <property type="component" value="Unassembled WGS sequence"/>
</dbReference>
<feature type="transmembrane region" description="Helical" evidence="6">
    <location>
        <begin position="7"/>
        <end position="26"/>
    </location>
</feature>
<evidence type="ECO:0000256" key="1">
    <source>
        <dbReference type="ARBA" id="ARBA00004651"/>
    </source>
</evidence>
<evidence type="ECO:0000256" key="3">
    <source>
        <dbReference type="ARBA" id="ARBA00022692"/>
    </source>
</evidence>
<comment type="caution">
    <text evidence="7">The sequence shown here is derived from an EMBL/GenBank/DDBJ whole genome shotgun (WGS) entry which is preliminary data.</text>
</comment>
<gene>
    <name evidence="7" type="ORF">GPX89_26145</name>
</gene>
<accession>A0A7K1V2F7</accession>
<comment type="subcellular location">
    <subcellularLocation>
        <location evidence="1">Cell membrane</location>
        <topology evidence="1">Multi-pass membrane protein</topology>
    </subcellularLocation>
</comment>
<keyword evidence="4 6" id="KW-1133">Transmembrane helix</keyword>
<dbReference type="GO" id="GO:0005886">
    <property type="term" value="C:plasma membrane"/>
    <property type="evidence" value="ECO:0007669"/>
    <property type="project" value="UniProtKB-SubCell"/>
</dbReference>
<evidence type="ECO:0000256" key="6">
    <source>
        <dbReference type="SAM" id="Phobius"/>
    </source>
</evidence>
<evidence type="ECO:0000313" key="7">
    <source>
        <dbReference type="EMBL" id="MVU80721.1"/>
    </source>
</evidence>
<feature type="transmembrane region" description="Helical" evidence="6">
    <location>
        <begin position="38"/>
        <end position="57"/>
    </location>
</feature>
<dbReference type="InterPro" id="IPR005171">
    <property type="entry name" value="Cyt_c_oxidase_su4_prok"/>
</dbReference>
<dbReference type="Pfam" id="PF03626">
    <property type="entry name" value="COX4_pro"/>
    <property type="match status" value="1"/>
</dbReference>
<evidence type="ECO:0000256" key="2">
    <source>
        <dbReference type="ARBA" id="ARBA00022475"/>
    </source>
</evidence>
<organism evidence="7 8">
    <name type="scientific">Nocardia terrae</name>
    <dbReference type="NCBI Taxonomy" id="2675851"/>
    <lineage>
        <taxon>Bacteria</taxon>
        <taxon>Bacillati</taxon>
        <taxon>Actinomycetota</taxon>
        <taxon>Actinomycetes</taxon>
        <taxon>Mycobacteriales</taxon>
        <taxon>Nocardiaceae</taxon>
        <taxon>Nocardia</taxon>
    </lineage>
</organism>
<feature type="transmembrane region" description="Helical" evidence="6">
    <location>
        <begin position="69"/>
        <end position="88"/>
    </location>
</feature>
<keyword evidence="5 6" id="KW-0472">Membrane</keyword>
<evidence type="ECO:0000256" key="4">
    <source>
        <dbReference type="ARBA" id="ARBA00022989"/>
    </source>
</evidence>
<evidence type="ECO:0000313" key="8">
    <source>
        <dbReference type="Proteomes" id="UP000466794"/>
    </source>
</evidence>